<dbReference type="EMBL" id="CM007898">
    <property type="protein sequence ID" value="OTG14745.1"/>
    <property type="molecule type" value="Genomic_DNA"/>
</dbReference>
<reference evidence="2" key="1">
    <citation type="journal article" date="2017" name="Nature">
        <title>The sunflower genome provides insights into oil metabolism, flowering and Asterid evolution.</title>
        <authorList>
            <person name="Badouin H."/>
            <person name="Gouzy J."/>
            <person name="Grassa C.J."/>
            <person name="Murat F."/>
            <person name="Staton S.E."/>
            <person name="Cottret L."/>
            <person name="Lelandais-Briere C."/>
            <person name="Owens G.L."/>
            <person name="Carrere S."/>
            <person name="Mayjonade B."/>
            <person name="Legrand L."/>
            <person name="Gill N."/>
            <person name="Kane N.C."/>
            <person name="Bowers J.E."/>
            <person name="Hubner S."/>
            <person name="Bellec A."/>
            <person name="Berard A."/>
            <person name="Berges H."/>
            <person name="Blanchet N."/>
            <person name="Boniface M.C."/>
            <person name="Brunel D."/>
            <person name="Catrice O."/>
            <person name="Chaidir N."/>
            <person name="Claudel C."/>
            <person name="Donnadieu C."/>
            <person name="Faraut T."/>
            <person name="Fievet G."/>
            <person name="Helmstetter N."/>
            <person name="King M."/>
            <person name="Knapp S.J."/>
            <person name="Lai Z."/>
            <person name="Le Paslier M.C."/>
            <person name="Lippi Y."/>
            <person name="Lorenzon L."/>
            <person name="Mandel J.R."/>
            <person name="Marage G."/>
            <person name="Marchand G."/>
            <person name="Marquand E."/>
            <person name="Bret-Mestries E."/>
            <person name="Morien E."/>
            <person name="Nambeesan S."/>
            <person name="Nguyen T."/>
            <person name="Pegot-Espagnet P."/>
            <person name="Pouilly N."/>
            <person name="Raftis F."/>
            <person name="Sallet E."/>
            <person name="Schiex T."/>
            <person name="Thomas J."/>
            <person name="Vandecasteele C."/>
            <person name="Vares D."/>
            <person name="Vear F."/>
            <person name="Vautrin S."/>
            <person name="Crespi M."/>
            <person name="Mangin B."/>
            <person name="Burke J.M."/>
            <person name="Salse J."/>
            <person name="Munos S."/>
            <person name="Vincourt P."/>
            <person name="Rieseberg L.H."/>
            <person name="Langlade N.B."/>
        </authorList>
    </citation>
    <scope>NUCLEOTIDE SEQUENCE [LARGE SCALE GENOMIC DNA]</scope>
    <source>
        <strain evidence="2">cv. SF193</strain>
    </source>
</reference>
<dbReference type="Proteomes" id="UP000215914">
    <property type="component" value="Chromosome 9"/>
</dbReference>
<keyword evidence="2" id="KW-1185">Reference proteome</keyword>
<organism evidence="1 2">
    <name type="scientific">Helianthus annuus</name>
    <name type="common">Common sunflower</name>
    <dbReference type="NCBI Taxonomy" id="4232"/>
    <lineage>
        <taxon>Eukaryota</taxon>
        <taxon>Viridiplantae</taxon>
        <taxon>Streptophyta</taxon>
        <taxon>Embryophyta</taxon>
        <taxon>Tracheophyta</taxon>
        <taxon>Spermatophyta</taxon>
        <taxon>Magnoliopsida</taxon>
        <taxon>eudicotyledons</taxon>
        <taxon>Gunneridae</taxon>
        <taxon>Pentapetalae</taxon>
        <taxon>asterids</taxon>
        <taxon>campanulids</taxon>
        <taxon>Asterales</taxon>
        <taxon>Asteraceae</taxon>
        <taxon>Asteroideae</taxon>
        <taxon>Heliantheae alliance</taxon>
        <taxon>Heliantheae</taxon>
        <taxon>Helianthus</taxon>
    </lineage>
</organism>
<name>A0A251TUE0_HELAN</name>
<dbReference type="AlphaFoldDB" id="A0A251TUE0"/>
<gene>
    <name evidence="1" type="ORF">HannXRQ_Chr09g0252861</name>
</gene>
<evidence type="ECO:0000313" key="2">
    <source>
        <dbReference type="Proteomes" id="UP000215914"/>
    </source>
</evidence>
<accession>A0A251TUE0</accession>
<proteinExistence type="predicted"/>
<dbReference type="InParanoid" id="A0A251TUE0"/>
<protein>
    <submittedName>
        <fullName evidence="1">Uncharacterized protein</fullName>
    </submittedName>
</protein>
<sequence length="109" mass="12705">MDLMHCAVLCLQRESFGSSHFASIHDIMGLLQEHQKHHLQMVASVWRVGFKECLLADGLFLAKGAMEYGVVLSYVLIRWYLIRVITIDRNKSWIRHQKAYRSGLIYQLN</sequence>
<evidence type="ECO:0000313" key="1">
    <source>
        <dbReference type="EMBL" id="OTG14745.1"/>
    </source>
</evidence>